<keyword evidence="9" id="KW-1185">Reference proteome</keyword>
<dbReference type="STRING" id="5539.A0A3E2GYM4"/>
<comment type="caution">
    <text evidence="8">The sequence shown here is derived from an EMBL/GenBank/DDBJ whole genome shotgun (WGS) entry which is preliminary data.</text>
</comment>
<feature type="non-terminal residue" evidence="8">
    <location>
        <position position="448"/>
    </location>
</feature>
<dbReference type="InterPro" id="IPR008721">
    <property type="entry name" value="ORC6_cyclin_first"/>
</dbReference>
<dbReference type="GO" id="GO:0005664">
    <property type="term" value="C:nuclear origin of replication recognition complex"/>
    <property type="evidence" value="ECO:0007669"/>
    <property type="project" value="InterPro"/>
</dbReference>
<feature type="non-terminal residue" evidence="8">
    <location>
        <position position="1"/>
    </location>
</feature>
<feature type="compositionally biased region" description="Acidic residues" evidence="6">
    <location>
        <begin position="356"/>
        <end position="381"/>
    </location>
</feature>
<keyword evidence="4" id="KW-0238">DNA-binding</keyword>
<evidence type="ECO:0000259" key="7">
    <source>
        <dbReference type="Pfam" id="PF05460"/>
    </source>
</evidence>
<evidence type="ECO:0000256" key="6">
    <source>
        <dbReference type="SAM" id="MobiDB-lite"/>
    </source>
</evidence>
<feature type="region of interest" description="Disordered" evidence="6">
    <location>
        <begin position="216"/>
        <end position="248"/>
    </location>
</feature>
<dbReference type="Pfam" id="PF05460">
    <property type="entry name" value="ORC6"/>
    <property type="match status" value="1"/>
</dbReference>
<reference evidence="8 9" key="1">
    <citation type="submission" date="2018-05" db="EMBL/GenBank/DDBJ databases">
        <title>Draft genome sequence of Scytalidium lignicola DSM 105466, a ubiquitous saprotrophic fungus.</title>
        <authorList>
            <person name="Buettner E."/>
            <person name="Gebauer A.M."/>
            <person name="Hofrichter M."/>
            <person name="Liers C."/>
            <person name="Kellner H."/>
        </authorList>
    </citation>
    <scope>NUCLEOTIDE SEQUENCE [LARGE SCALE GENOMIC DNA]</scope>
    <source>
        <strain evidence="8 9">DSM 105466</strain>
    </source>
</reference>
<accession>A0A3E2GYM4</accession>
<dbReference type="AlphaFoldDB" id="A0A3E2GYM4"/>
<evidence type="ECO:0000256" key="3">
    <source>
        <dbReference type="ARBA" id="ARBA00022705"/>
    </source>
</evidence>
<evidence type="ECO:0000313" key="9">
    <source>
        <dbReference type="Proteomes" id="UP000258309"/>
    </source>
</evidence>
<feature type="compositionally biased region" description="Basic residues" evidence="6">
    <location>
        <begin position="236"/>
        <end position="245"/>
    </location>
</feature>
<feature type="region of interest" description="Disordered" evidence="6">
    <location>
        <begin position="356"/>
        <end position="383"/>
    </location>
</feature>
<dbReference type="EMBL" id="NCSJ02000277">
    <property type="protein sequence ID" value="RFU26198.1"/>
    <property type="molecule type" value="Genomic_DNA"/>
</dbReference>
<proteinExistence type="inferred from homology"/>
<dbReference type="OMA" id="PCPPRIY"/>
<dbReference type="GO" id="GO:0003677">
    <property type="term" value="F:DNA binding"/>
    <property type="evidence" value="ECO:0007669"/>
    <property type="project" value="UniProtKB-KW"/>
</dbReference>
<feature type="region of interest" description="Disordered" evidence="6">
    <location>
        <begin position="429"/>
        <end position="448"/>
    </location>
</feature>
<dbReference type="GO" id="GO:0006260">
    <property type="term" value="P:DNA replication"/>
    <property type="evidence" value="ECO:0007669"/>
    <property type="project" value="UniProtKB-KW"/>
</dbReference>
<comment type="similarity">
    <text evidence="2">Belongs to the ORC6 family.</text>
</comment>
<feature type="compositionally biased region" description="Polar residues" evidence="6">
    <location>
        <begin position="86"/>
        <end position="107"/>
    </location>
</feature>
<evidence type="ECO:0000256" key="2">
    <source>
        <dbReference type="ARBA" id="ARBA00010840"/>
    </source>
</evidence>
<evidence type="ECO:0000256" key="4">
    <source>
        <dbReference type="ARBA" id="ARBA00023125"/>
    </source>
</evidence>
<name>A0A3E2GYM4_SCYLI</name>
<gene>
    <name evidence="8" type="ORF">B7463_g10144</name>
</gene>
<evidence type="ECO:0000256" key="5">
    <source>
        <dbReference type="ARBA" id="ARBA00023242"/>
    </source>
</evidence>
<comment type="subcellular location">
    <subcellularLocation>
        <location evidence="1">Nucleus</location>
    </subcellularLocation>
</comment>
<keyword evidence="5" id="KW-0539">Nucleus</keyword>
<feature type="domain" description="ORC6 first cyclin-like" evidence="7">
    <location>
        <begin position="9"/>
        <end position="86"/>
    </location>
</feature>
<evidence type="ECO:0000256" key="1">
    <source>
        <dbReference type="ARBA" id="ARBA00004123"/>
    </source>
</evidence>
<evidence type="ECO:0000313" key="8">
    <source>
        <dbReference type="EMBL" id="RFU26198.1"/>
    </source>
</evidence>
<protein>
    <recommendedName>
        <fullName evidence="7">ORC6 first cyclin-like domain-containing protein</fullName>
    </recommendedName>
</protein>
<dbReference type="Proteomes" id="UP000258309">
    <property type="component" value="Unassembled WGS sequence"/>
</dbReference>
<feature type="region of interest" description="Disordered" evidence="6">
    <location>
        <begin position="86"/>
        <end position="147"/>
    </location>
</feature>
<feature type="compositionally biased region" description="Polar residues" evidence="6">
    <location>
        <begin position="436"/>
        <end position="448"/>
    </location>
</feature>
<sequence>MSRPIDQALSNLIPRHNGPLPQELVDLASSLLAQSRVKASTLKPDEEIGRTLKTSLNLPKIEPRPPCAPRIYARLYNHFETLLATSSRGSTNTPRSKSKTATTSTPQSRKRPIPTTPSKAITATGEEDEEADASPTIKRRSRTQHNTVPLILSTTSSSWRTPRAGLKYKTAAEKSAAVPRWITPCVRVLCRKLRTRTAIPHVLAGVETVLTLPCPGAGGGEEDDDGGGNTSPTTVKVRKQKNMKGKGKEKDKLPALIAAIWFFVTTRLRGTATDGKAYVRERKAVLDVLGQQVRNDEWVLERLGKDKDRGEAENEEKNWLGWETVGPKDVDDWLLEINSSGWLMLDWFTNIVEGSGGEDLDGGEIEGEEEEEDDVDVDDNDDNVKTDVMNGTGAGLGTMINDRIHCLTDAKRREYALWKEKIMARIVEIENEQKRSGTSSGGMDTSEG</sequence>
<keyword evidence="3" id="KW-0235">DNA replication</keyword>
<dbReference type="OrthoDB" id="5367324at2759"/>
<organism evidence="8 9">
    <name type="scientific">Scytalidium lignicola</name>
    <name type="common">Hyphomycete</name>
    <dbReference type="NCBI Taxonomy" id="5539"/>
    <lineage>
        <taxon>Eukaryota</taxon>
        <taxon>Fungi</taxon>
        <taxon>Dikarya</taxon>
        <taxon>Ascomycota</taxon>
        <taxon>Pezizomycotina</taxon>
        <taxon>Leotiomycetes</taxon>
        <taxon>Leotiomycetes incertae sedis</taxon>
        <taxon>Scytalidium</taxon>
    </lineage>
</organism>